<proteinExistence type="predicted"/>
<comment type="caution">
    <text evidence="2">The sequence shown here is derived from an EMBL/GenBank/DDBJ whole genome shotgun (WGS) entry which is preliminary data.</text>
</comment>
<reference evidence="2 3" key="1">
    <citation type="journal article" date="2016" name="Nat. Commun.">
        <title>Thousands of microbial genomes shed light on interconnected biogeochemical processes in an aquifer system.</title>
        <authorList>
            <person name="Anantharaman K."/>
            <person name="Brown C.T."/>
            <person name="Hug L.A."/>
            <person name="Sharon I."/>
            <person name="Castelle C.J."/>
            <person name="Probst A.J."/>
            <person name="Thomas B.C."/>
            <person name="Singh A."/>
            <person name="Wilkins M.J."/>
            <person name="Karaoz U."/>
            <person name="Brodie E.L."/>
            <person name="Williams K.H."/>
            <person name="Hubbard S.S."/>
            <person name="Banfield J.F."/>
        </authorList>
    </citation>
    <scope>NUCLEOTIDE SEQUENCE [LARGE SCALE GENOMIC DNA]</scope>
</reference>
<dbReference type="PANTHER" id="PTHR22916:SF3">
    <property type="entry name" value="UDP-GLCNAC:BETAGAL BETA-1,3-N-ACETYLGLUCOSAMINYLTRANSFERASE-LIKE PROTEIN 1"/>
    <property type="match status" value="1"/>
</dbReference>
<gene>
    <name evidence="2" type="ORF">A2966_03595</name>
</gene>
<dbReference type="CDD" id="cd00761">
    <property type="entry name" value="Glyco_tranf_GTA_type"/>
    <property type="match status" value="1"/>
</dbReference>
<evidence type="ECO:0000313" key="2">
    <source>
        <dbReference type="EMBL" id="OGK52598.1"/>
    </source>
</evidence>
<evidence type="ECO:0000259" key="1">
    <source>
        <dbReference type="Pfam" id="PF00535"/>
    </source>
</evidence>
<dbReference type="Proteomes" id="UP000176480">
    <property type="component" value="Unassembled WGS sequence"/>
</dbReference>
<evidence type="ECO:0000313" key="3">
    <source>
        <dbReference type="Proteomes" id="UP000176480"/>
    </source>
</evidence>
<dbReference type="AlphaFoldDB" id="A0A1F7JAC9"/>
<dbReference type="SUPFAM" id="SSF53448">
    <property type="entry name" value="Nucleotide-diphospho-sugar transferases"/>
    <property type="match status" value="1"/>
</dbReference>
<organism evidence="2 3">
    <name type="scientific">Candidatus Roizmanbacteria bacterium RIFCSPLOWO2_01_FULL_41_22</name>
    <dbReference type="NCBI Taxonomy" id="1802067"/>
    <lineage>
        <taxon>Bacteria</taxon>
        <taxon>Candidatus Roizmaniibacteriota</taxon>
    </lineage>
</organism>
<dbReference type="PANTHER" id="PTHR22916">
    <property type="entry name" value="GLYCOSYLTRANSFERASE"/>
    <property type="match status" value="1"/>
</dbReference>
<dbReference type="InterPro" id="IPR001173">
    <property type="entry name" value="Glyco_trans_2-like"/>
</dbReference>
<dbReference type="Pfam" id="PF00535">
    <property type="entry name" value="Glycos_transf_2"/>
    <property type="match status" value="1"/>
</dbReference>
<dbReference type="EMBL" id="MGAR01000005">
    <property type="protein sequence ID" value="OGK52598.1"/>
    <property type="molecule type" value="Genomic_DNA"/>
</dbReference>
<name>A0A1F7JAC9_9BACT</name>
<dbReference type="GO" id="GO:0016758">
    <property type="term" value="F:hexosyltransferase activity"/>
    <property type="evidence" value="ECO:0007669"/>
    <property type="project" value="UniProtKB-ARBA"/>
</dbReference>
<protein>
    <recommendedName>
        <fullName evidence="1">Glycosyltransferase 2-like domain-containing protein</fullName>
    </recommendedName>
</protein>
<dbReference type="InterPro" id="IPR029044">
    <property type="entry name" value="Nucleotide-diphossugar_trans"/>
</dbReference>
<dbReference type="STRING" id="1802067.A2966_03595"/>
<feature type="domain" description="Glycosyltransferase 2-like" evidence="1">
    <location>
        <begin position="7"/>
        <end position="119"/>
    </location>
</feature>
<dbReference type="Gene3D" id="3.90.550.10">
    <property type="entry name" value="Spore Coat Polysaccharide Biosynthesis Protein SpsA, Chain A"/>
    <property type="match status" value="1"/>
</dbReference>
<accession>A0A1F7JAC9</accession>
<sequence length="242" mass="27982">MPTPKITIFTCSYNKPQYVTDAINSVLKQTFPDFEYIILENSTDGATKDVVRSIRNSRIKVIDVEFSDEERKNMYVESSLKNTYFPRANGEYIMHLADDDILEPSCFEEHLKEFEKDKTQRANYHACRIVYLGSDKPDDIMPANRIYGREKNPRDRVDGGSVMFKKTVLAELPDKLFKLNWSDAHISDGLFLVRLSLVAPLHPIDKILHTKRITKISTHSYINEAGEWSIFNPLNTFNPRKS</sequence>